<comment type="cofactor">
    <cofactor evidence="2">
        <name>Zn(2+)</name>
        <dbReference type="ChEBI" id="CHEBI:29105"/>
    </cofactor>
</comment>
<dbReference type="InterPro" id="IPR011650">
    <property type="entry name" value="Peptidase_M20_dimer"/>
</dbReference>
<evidence type="ECO:0000256" key="12">
    <source>
        <dbReference type="ARBA" id="ARBA00061423"/>
    </source>
</evidence>
<dbReference type="Gene3D" id="3.40.630.10">
    <property type="entry name" value="Zn peptidases"/>
    <property type="match status" value="2"/>
</dbReference>
<evidence type="ECO:0000259" key="18">
    <source>
        <dbReference type="Pfam" id="PF07687"/>
    </source>
</evidence>
<evidence type="ECO:0000256" key="15">
    <source>
        <dbReference type="ARBA" id="ARBA00076004"/>
    </source>
</evidence>
<dbReference type="PANTHER" id="PTHR43501">
    <property type="entry name" value="CYTOSOL NON-SPECIFIC DIPEPTIDASE"/>
    <property type="match status" value="1"/>
</dbReference>
<evidence type="ECO:0000256" key="3">
    <source>
        <dbReference type="ARBA" id="ARBA00022670"/>
    </source>
</evidence>
<dbReference type="FunFam" id="3.40.630.10:FF:000018">
    <property type="entry name" value="Aminoacyl-histidine dipeptidase PepD"/>
    <property type="match status" value="1"/>
</dbReference>
<reference evidence="19" key="1">
    <citation type="submission" date="2022-05" db="EMBL/GenBank/DDBJ databases">
        <authorList>
            <person name="Sun X."/>
        </authorList>
    </citation>
    <scope>NUCLEOTIDE SEQUENCE</scope>
    <source>
        <strain evidence="19">Ai-910</strain>
    </source>
</reference>
<evidence type="ECO:0000256" key="5">
    <source>
        <dbReference type="ARBA" id="ARBA00022801"/>
    </source>
</evidence>
<dbReference type="KEGG" id="alkq:M9189_04990"/>
<evidence type="ECO:0000256" key="2">
    <source>
        <dbReference type="ARBA" id="ARBA00001947"/>
    </source>
</evidence>
<evidence type="ECO:0000256" key="17">
    <source>
        <dbReference type="ARBA" id="ARBA00078074"/>
    </source>
</evidence>
<dbReference type="PRINTS" id="PR00934">
    <property type="entry name" value="XHISDIPTASE"/>
</dbReference>
<dbReference type="CDD" id="cd03890">
    <property type="entry name" value="M20_pepD"/>
    <property type="match status" value="1"/>
</dbReference>
<keyword evidence="20" id="KW-1185">Reference proteome</keyword>
<evidence type="ECO:0000256" key="10">
    <source>
        <dbReference type="ARBA" id="ARBA00038976"/>
    </source>
</evidence>
<dbReference type="InterPro" id="IPR002933">
    <property type="entry name" value="Peptidase_M20"/>
</dbReference>
<comment type="similarity">
    <text evidence="12">Belongs to the peptidase M20C family.</text>
</comment>
<dbReference type="Proteomes" id="UP001056426">
    <property type="component" value="Chromosome"/>
</dbReference>
<evidence type="ECO:0000256" key="9">
    <source>
        <dbReference type="ARBA" id="ARBA00036421"/>
    </source>
</evidence>
<dbReference type="RefSeq" id="WP_250725077.1">
    <property type="nucleotide sequence ID" value="NZ_CP098400.1"/>
</dbReference>
<dbReference type="GO" id="GO:0006508">
    <property type="term" value="P:proteolysis"/>
    <property type="evidence" value="ECO:0007669"/>
    <property type="project" value="UniProtKB-KW"/>
</dbReference>
<dbReference type="NCBIfam" id="TIGR01893">
    <property type="entry name" value="aa-his-dipept"/>
    <property type="match status" value="1"/>
</dbReference>
<evidence type="ECO:0000256" key="16">
    <source>
        <dbReference type="ARBA" id="ARBA00077688"/>
    </source>
</evidence>
<keyword evidence="7" id="KW-0482">Metalloprotease</keyword>
<accession>A0A9J6ZS80</accession>
<evidence type="ECO:0000256" key="4">
    <source>
        <dbReference type="ARBA" id="ARBA00022723"/>
    </source>
</evidence>
<evidence type="ECO:0000256" key="6">
    <source>
        <dbReference type="ARBA" id="ARBA00022833"/>
    </source>
</evidence>
<dbReference type="Pfam" id="PF07687">
    <property type="entry name" value="M20_dimer"/>
    <property type="match status" value="1"/>
</dbReference>
<evidence type="ECO:0000313" key="19">
    <source>
        <dbReference type="EMBL" id="URW80706.1"/>
    </source>
</evidence>
<protein>
    <recommendedName>
        <fullName evidence="13">Cytosol non-specific dipeptidase</fullName>
        <ecNumber evidence="10">3.4.13.18</ecNumber>
    </recommendedName>
    <alternativeName>
        <fullName evidence="16">Aminoacyl-histidine dipeptidase</fullName>
    </alternativeName>
    <alternativeName>
        <fullName evidence="15">Beta-alanyl-histidine dipeptidase</fullName>
    </alternativeName>
    <alternativeName>
        <fullName evidence="14">Carnosinase</fullName>
    </alternativeName>
    <alternativeName>
        <fullName evidence="11">Peptidase D</fullName>
    </alternativeName>
    <alternativeName>
        <fullName evidence="17">Xaa-His dipeptidase</fullName>
    </alternativeName>
</protein>
<proteinExistence type="inferred from homology"/>
<evidence type="ECO:0000256" key="14">
    <source>
        <dbReference type="ARBA" id="ARBA00075285"/>
    </source>
</evidence>
<organism evidence="19 20">
    <name type="scientific">Xiashengella succiniciproducens</name>
    <dbReference type="NCBI Taxonomy" id="2949635"/>
    <lineage>
        <taxon>Bacteria</taxon>
        <taxon>Pseudomonadati</taxon>
        <taxon>Bacteroidota</taxon>
        <taxon>Bacteroidia</taxon>
        <taxon>Marinilabiliales</taxon>
        <taxon>Marinilabiliaceae</taxon>
        <taxon>Xiashengella</taxon>
    </lineage>
</organism>
<evidence type="ECO:0000313" key="20">
    <source>
        <dbReference type="Proteomes" id="UP001056426"/>
    </source>
</evidence>
<evidence type="ECO:0000256" key="1">
    <source>
        <dbReference type="ARBA" id="ARBA00001941"/>
    </source>
</evidence>
<keyword evidence="3" id="KW-0645">Protease</keyword>
<evidence type="ECO:0000256" key="8">
    <source>
        <dbReference type="ARBA" id="ARBA00023285"/>
    </source>
</evidence>
<evidence type="ECO:0000256" key="13">
    <source>
        <dbReference type="ARBA" id="ARBA00071271"/>
    </source>
</evidence>
<reference evidence="19" key="2">
    <citation type="submission" date="2022-06" db="EMBL/GenBank/DDBJ databases">
        <title>Xiashengella guii gen. nov. sp. nov., a bacterium isolated form anaerobic digestion tank.</title>
        <authorList>
            <person name="Huang H."/>
        </authorList>
    </citation>
    <scope>NUCLEOTIDE SEQUENCE</scope>
    <source>
        <strain evidence="19">Ai-910</strain>
    </source>
</reference>
<dbReference type="Pfam" id="PF01546">
    <property type="entry name" value="Peptidase_M20"/>
    <property type="match status" value="1"/>
</dbReference>
<comment type="catalytic activity">
    <reaction evidence="9">
        <text>Hydrolysis of dipeptides, preferentially hydrophobic dipeptides including prolyl amino acids.</text>
        <dbReference type="EC" id="3.4.13.18"/>
    </reaction>
</comment>
<name>A0A9J6ZS80_9BACT</name>
<dbReference type="GO" id="GO:0046872">
    <property type="term" value="F:metal ion binding"/>
    <property type="evidence" value="ECO:0007669"/>
    <property type="project" value="UniProtKB-KW"/>
</dbReference>
<dbReference type="InterPro" id="IPR001160">
    <property type="entry name" value="Peptidase_M20C"/>
</dbReference>
<keyword evidence="8" id="KW-0170">Cobalt</keyword>
<dbReference type="AlphaFoldDB" id="A0A9J6ZS80"/>
<dbReference type="SUPFAM" id="SSF53187">
    <property type="entry name" value="Zn-dependent exopeptidases"/>
    <property type="match status" value="1"/>
</dbReference>
<keyword evidence="5" id="KW-0378">Hydrolase</keyword>
<dbReference type="EMBL" id="CP098400">
    <property type="protein sequence ID" value="URW80706.1"/>
    <property type="molecule type" value="Genomic_DNA"/>
</dbReference>
<feature type="domain" description="Peptidase M20 dimerisation" evidence="18">
    <location>
        <begin position="210"/>
        <end position="293"/>
    </location>
</feature>
<keyword evidence="4" id="KW-0479">Metal-binding</keyword>
<gene>
    <name evidence="19" type="ORF">M9189_04990</name>
</gene>
<dbReference type="GO" id="GO:0005829">
    <property type="term" value="C:cytosol"/>
    <property type="evidence" value="ECO:0007669"/>
    <property type="project" value="TreeGrafter"/>
</dbReference>
<evidence type="ECO:0000256" key="7">
    <source>
        <dbReference type="ARBA" id="ARBA00023049"/>
    </source>
</evidence>
<dbReference type="PANTHER" id="PTHR43501:SF1">
    <property type="entry name" value="CYTOSOL NON-SPECIFIC DIPEPTIDASE"/>
    <property type="match status" value="1"/>
</dbReference>
<comment type="cofactor">
    <cofactor evidence="1">
        <name>Co(2+)</name>
        <dbReference type="ChEBI" id="CHEBI:48828"/>
    </cofactor>
</comment>
<dbReference type="PIRSF" id="PIRSF016599">
    <property type="entry name" value="Xaa-His_dipept"/>
    <property type="match status" value="1"/>
</dbReference>
<evidence type="ECO:0000256" key="11">
    <source>
        <dbReference type="ARBA" id="ARBA00044252"/>
    </source>
</evidence>
<dbReference type="EC" id="3.4.13.18" evidence="10"/>
<sequence>MSQLKDLKPTAIWHYFEEICQIPRPSKKEEQILAYLLKFAADHKLPVKQDKAGNVLITKPATAGFEHLPTVVLQSHVDMVCEKNSDTVHDFLTDPIRPVIDGEWVKASGTTLGADDGIGMAAQLALLASDDMQHGPVECLFTVDEETGLTGAFALESDLLTGKYLINLDSEDEGEIFIGCAGGIDSLGYFTPSYETPAAGSFAFKASVTGLKGGHSGEDINRGLGNAIKFLTRFLREAAIRYEFRPAAITGGNLRNAIAREAFTWGVAPAKYKEDLRVLFNCIAADLEAEYKDVEPGIKCQLESADMPEKVFTSDFAATLINTLYALPHGVMAMSRQIEGLVETSTNLASIKLINDQVVISTSQRSSIESARDNIAAMVESIFDMAGANTVHSDGYPGWAPNRKSPMLAVAIESYKRLFGIEPKVKAIHAGLECGLFLKKYPHLDMISIGPTVRGAHSPDERIHIPSVEKFTKYLGDILLHLA</sequence>
<dbReference type="GO" id="GO:0070573">
    <property type="term" value="F:metallodipeptidase activity"/>
    <property type="evidence" value="ECO:0007669"/>
    <property type="project" value="TreeGrafter"/>
</dbReference>
<keyword evidence="6" id="KW-0862">Zinc</keyword>
<dbReference type="FunFam" id="3.40.630.10:FF:000015">
    <property type="entry name" value="Aminoacyl-histidine dipeptidase PepD"/>
    <property type="match status" value="1"/>
</dbReference>